<gene>
    <name evidence="2" type="ORF">POTOM_018504</name>
</gene>
<dbReference type="EMBL" id="JAAWWB010000009">
    <property type="protein sequence ID" value="KAG6775078.1"/>
    <property type="molecule type" value="Genomic_DNA"/>
</dbReference>
<dbReference type="PANTHER" id="PTHR11017">
    <property type="entry name" value="LEUCINE-RICH REPEAT-CONTAINING PROTEIN"/>
    <property type="match status" value="1"/>
</dbReference>
<dbReference type="AlphaFoldDB" id="A0A8X7ZQ87"/>
<reference evidence="2" key="1">
    <citation type="journal article" date="2020" name="bioRxiv">
        <title>Hybrid origin of Populus tomentosa Carr. identified through genome sequencing and phylogenomic analysis.</title>
        <authorList>
            <person name="An X."/>
            <person name="Gao K."/>
            <person name="Chen Z."/>
            <person name="Li J."/>
            <person name="Yang X."/>
            <person name="Yang X."/>
            <person name="Zhou J."/>
            <person name="Guo T."/>
            <person name="Zhao T."/>
            <person name="Huang S."/>
            <person name="Miao D."/>
            <person name="Khan W.U."/>
            <person name="Rao P."/>
            <person name="Ye M."/>
            <person name="Lei B."/>
            <person name="Liao W."/>
            <person name="Wang J."/>
            <person name="Ji L."/>
            <person name="Li Y."/>
            <person name="Guo B."/>
            <person name="Mustafa N.S."/>
            <person name="Li S."/>
            <person name="Yun Q."/>
            <person name="Keller S.R."/>
            <person name="Mao J."/>
            <person name="Zhang R."/>
            <person name="Strauss S.H."/>
        </authorList>
    </citation>
    <scope>NUCLEOTIDE SEQUENCE</scope>
    <source>
        <strain evidence="2">GM15</strain>
        <tissue evidence="2">Leaf</tissue>
    </source>
</reference>
<protein>
    <recommendedName>
        <fullName evidence="1">TIR domain-containing protein</fullName>
    </recommendedName>
</protein>
<keyword evidence="3" id="KW-1185">Reference proteome</keyword>
<feature type="domain" description="TIR" evidence="1">
    <location>
        <begin position="1"/>
        <end position="96"/>
    </location>
</feature>
<organism evidence="2 3">
    <name type="scientific">Populus tomentosa</name>
    <name type="common">Chinese white poplar</name>
    <dbReference type="NCBI Taxonomy" id="118781"/>
    <lineage>
        <taxon>Eukaryota</taxon>
        <taxon>Viridiplantae</taxon>
        <taxon>Streptophyta</taxon>
        <taxon>Embryophyta</taxon>
        <taxon>Tracheophyta</taxon>
        <taxon>Spermatophyta</taxon>
        <taxon>Magnoliopsida</taxon>
        <taxon>eudicotyledons</taxon>
        <taxon>Gunneridae</taxon>
        <taxon>Pentapetalae</taxon>
        <taxon>rosids</taxon>
        <taxon>fabids</taxon>
        <taxon>Malpighiales</taxon>
        <taxon>Salicaceae</taxon>
        <taxon>Saliceae</taxon>
        <taxon>Populus</taxon>
    </lineage>
</organism>
<sequence length="188" mass="21889">METKQQMVLPVFYRLDPSHVQNLTGSYGDALCKHERDCSSQEVESWRRALKEIANLKGWDSNVIKVSLSLCSLFIMHCRDETKLIQEIVSDIQKKLNHELSLSFDSKRLVGMASRVEDIESLLSFGSTDRSSHRRIYNERSVEYWESKVAQLRTNGSEDIKKHLEMCYHELNQTEKKIFLDIACFFGH</sequence>
<dbReference type="Proteomes" id="UP000886885">
    <property type="component" value="Chromosome 5A"/>
</dbReference>
<dbReference type="Pfam" id="PF01582">
    <property type="entry name" value="TIR"/>
    <property type="match status" value="1"/>
</dbReference>
<name>A0A8X7ZQ87_POPTO</name>
<evidence type="ECO:0000313" key="3">
    <source>
        <dbReference type="Proteomes" id="UP000886885"/>
    </source>
</evidence>
<dbReference type="OrthoDB" id="850167at2759"/>
<evidence type="ECO:0000313" key="2">
    <source>
        <dbReference type="EMBL" id="KAG6775078.1"/>
    </source>
</evidence>
<comment type="caution">
    <text evidence="2">The sequence shown here is derived from an EMBL/GenBank/DDBJ whole genome shotgun (WGS) entry which is preliminary data.</text>
</comment>
<dbReference type="GO" id="GO:0007165">
    <property type="term" value="P:signal transduction"/>
    <property type="evidence" value="ECO:0007669"/>
    <property type="project" value="InterPro"/>
</dbReference>
<dbReference type="InterPro" id="IPR000157">
    <property type="entry name" value="TIR_dom"/>
</dbReference>
<proteinExistence type="predicted"/>
<dbReference type="GO" id="GO:0006952">
    <property type="term" value="P:defense response"/>
    <property type="evidence" value="ECO:0007669"/>
    <property type="project" value="InterPro"/>
</dbReference>
<evidence type="ECO:0000259" key="1">
    <source>
        <dbReference type="PROSITE" id="PS50104"/>
    </source>
</evidence>
<dbReference type="PROSITE" id="PS50104">
    <property type="entry name" value="TIR"/>
    <property type="match status" value="1"/>
</dbReference>
<dbReference type="PANTHER" id="PTHR11017:SF555">
    <property type="entry name" value="TIR-NBS-LRR RCT1-LIKE RESISTANCE PROTEIN"/>
    <property type="match status" value="1"/>
</dbReference>
<accession>A0A8X7ZQ87</accession>
<dbReference type="InterPro" id="IPR044974">
    <property type="entry name" value="Disease_R_plants"/>
</dbReference>